<evidence type="ECO:0000259" key="2">
    <source>
        <dbReference type="Pfam" id="PF07969"/>
    </source>
</evidence>
<keyword evidence="1" id="KW-0732">Signal</keyword>
<dbReference type="InterPro" id="IPR011059">
    <property type="entry name" value="Metal-dep_hydrolase_composite"/>
</dbReference>
<dbReference type="PANTHER" id="PTHR43135">
    <property type="entry name" value="ALPHA-D-RIBOSE 1-METHYLPHOSPHONATE 5-TRIPHOSPHATE DIPHOSPHATASE"/>
    <property type="match status" value="1"/>
</dbReference>
<dbReference type="InterPro" id="IPR051781">
    <property type="entry name" value="Metallo-dep_Hydrolase"/>
</dbReference>
<evidence type="ECO:0000256" key="1">
    <source>
        <dbReference type="SAM" id="SignalP"/>
    </source>
</evidence>
<dbReference type="InterPro" id="IPR013108">
    <property type="entry name" value="Amidohydro_3"/>
</dbReference>
<dbReference type="RefSeq" id="WP_067601534.1">
    <property type="nucleotide sequence ID" value="NZ_CP015963.1"/>
</dbReference>
<dbReference type="SUPFAM" id="SSF51556">
    <property type="entry name" value="Metallo-dependent hydrolases"/>
    <property type="match status" value="1"/>
</dbReference>
<dbReference type="SUPFAM" id="SSF51338">
    <property type="entry name" value="Composite domain of metallo-dependent hydrolases"/>
    <property type="match status" value="1"/>
</dbReference>
<feature type="domain" description="Amidohydrolase 3" evidence="2">
    <location>
        <begin position="241"/>
        <end position="395"/>
    </location>
</feature>
<dbReference type="Proteomes" id="UP000320547">
    <property type="component" value="Unassembled WGS sequence"/>
</dbReference>
<dbReference type="Pfam" id="PF07969">
    <property type="entry name" value="Amidohydro_3"/>
    <property type="match status" value="1"/>
</dbReference>
<accession>A0A562UUQ1</accession>
<feature type="chain" id="PRO_5021915809" evidence="1">
    <location>
        <begin position="28"/>
        <end position="435"/>
    </location>
</feature>
<dbReference type="InterPro" id="IPR032466">
    <property type="entry name" value="Metal_Hydrolase"/>
</dbReference>
<comment type="caution">
    <text evidence="3">The sequence shown here is derived from an EMBL/GenBank/DDBJ whole genome shotgun (WGS) entry which is preliminary data.</text>
</comment>
<feature type="signal peptide" evidence="1">
    <location>
        <begin position="1"/>
        <end position="27"/>
    </location>
</feature>
<protein>
    <submittedName>
        <fullName evidence="3">Imidazolonepropionase-like amidohydrolase</fullName>
    </submittedName>
</protein>
<dbReference type="STRING" id="476157.GCA_001663155_02375"/>
<keyword evidence="3" id="KW-0378">Hydrolase</keyword>
<sequence length="435" mass="45902">MRPQPNGLLRAGILAMSLCATSGQAVAQEQPIAFTEATILTMAGDPIEGGTIVFQGGRISAVGADVSIPANADVRKAAGMVIMPGIVDTHSHIGQVAGADRSGPIQPEVRAMDAINPLASNIAKARAGGVTTANVMPGSGHLVSGQTFYMKLRDGSTIQDISYRWEDGAAMGGLKMANGTNSIRGEGGFPGTRAKSASLLRSALTEAKTYCDGDRKKPDLGKDALCEVLSGERLVHFHSHRADDIMTVLRMQREFGFKVLIQHGMEAWKVADELAEANVPVSAILVDSPGGKLEAQGARLDTAATLEKAGVLTSLHSDDGVIDSRFMFRHAAMAVRAGMSREGALRALTINGAVQMGLDDKVGSLEVGKDADLVILNGDPLSVYTHVMETWVEGEKLFDRSKEEDLLMAQGGYGAGNPMEAAHYHWELAEAEGGQ</sequence>
<reference evidence="3 4" key="1">
    <citation type="submission" date="2019-07" db="EMBL/GenBank/DDBJ databases">
        <title>Genomic Encyclopedia of Archaeal and Bacterial Type Strains, Phase II (KMG-II): from individual species to whole genera.</title>
        <authorList>
            <person name="Goeker M."/>
        </authorList>
    </citation>
    <scope>NUCLEOTIDE SEQUENCE [LARGE SCALE GENOMIC DNA]</scope>
    <source>
        <strain evidence="3 4">ATCC BAA-2084</strain>
    </source>
</reference>
<dbReference type="GO" id="GO:0016810">
    <property type="term" value="F:hydrolase activity, acting on carbon-nitrogen (but not peptide) bonds"/>
    <property type="evidence" value="ECO:0007669"/>
    <property type="project" value="InterPro"/>
</dbReference>
<gene>
    <name evidence="3" type="ORF">JN10_0976</name>
</gene>
<evidence type="ECO:0000313" key="3">
    <source>
        <dbReference type="EMBL" id="TWJ09345.1"/>
    </source>
</evidence>
<dbReference type="PANTHER" id="PTHR43135:SF3">
    <property type="entry name" value="ALPHA-D-RIBOSE 1-METHYLPHOSPHONATE 5-TRIPHOSPHATE DIPHOSPHATASE"/>
    <property type="match status" value="1"/>
</dbReference>
<evidence type="ECO:0000313" key="4">
    <source>
        <dbReference type="Proteomes" id="UP000320547"/>
    </source>
</evidence>
<keyword evidence="4" id="KW-1185">Reference proteome</keyword>
<proteinExistence type="predicted"/>
<organism evidence="3 4">
    <name type="scientific">Altererythrobacter ishigakiensis</name>
    <dbReference type="NCBI Taxonomy" id="476157"/>
    <lineage>
        <taxon>Bacteria</taxon>
        <taxon>Pseudomonadati</taxon>
        <taxon>Pseudomonadota</taxon>
        <taxon>Alphaproteobacteria</taxon>
        <taxon>Sphingomonadales</taxon>
        <taxon>Erythrobacteraceae</taxon>
        <taxon>Altererythrobacter</taxon>
    </lineage>
</organism>
<dbReference type="Gene3D" id="3.20.20.140">
    <property type="entry name" value="Metal-dependent hydrolases"/>
    <property type="match status" value="1"/>
</dbReference>
<dbReference type="EMBL" id="VLLK01000001">
    <property type="protein sequence ID" value="TWJ09345.1"/>
    <property type="molecule type" value="Genomic_DNA"/>
</dbReference>
<name>A0A562UUQ1_9SPHN</name>
<dbReference type="AlphaFoldDB" id="A0A562UUQ1"/>
<dbReference type="Gene3D" id="2.30.40.10">
    <property type="entry name" value="Urease, subunit C, domain 1"/>
    <property type="match status" value="1"/>
</dbReference>